<dbReference type="RefSeq" id="WP_008706618.1">
    <property type="nucleotide sequence ID" value="NZ_ANOG01000956.1"/>
</dbReference>
<sequence length="96" mass="10810">MPLPKLKMQEIPYDHPDSCCRFVASEEKPLLSTPAAIEMYSHQTVLACYLVLRELAALKDGIDYLQVFEDDTKDENLWFIEDGDGGAITGLLPSDY</sequence>
<keyword evidence="2" id="KW-1185">Reference proteome</keyword>
<dbReference type="AlphaFoldDB" id="M5RAQ5"/>
<evidence type="ECO:0000313" key="1">
    <source>
        <dbReference type="EMBL" id="EMI16455.1"/>
    </source>
</evidence>
<comment type="caution">
    <text evidence="1">The sequence shown here is derived from an EMBL/GenBank/DDBJ whole genome shotgun (WGS) entry which is preliminary data.</text>
</comment>
<organism evidence="1 2">
    <name type="scientific">Rhodopirellula maiorica SM1</name>
    <dbReference type="NCBI Taxonomy" id="1265738"/>
    <lineage>
        <taxon>Bacteria</taxon>
        <taxon>Pseudomonadati</taxon>
        <taxon>Planctomycetota</taxon>
        <taxon>Planctomycetia</taxon>
        <taxon>Pirellulales</taxon>
        <taxon>Pirellulaceae</taxon>
        <taxon>Novipirellula</taxon>
    </lineage>
</organism>
<evidence type="ECO:0000313" key="2">
    <source>
        <dbReference type="Proteomes" id="UP000011991"/>
    </source>
</evidence>
<dbReference type="Proteomes" id="UP000011991">
    <property type="component" value="Unassembled WGS sequence"/>
</dbReference>
<accession>M5RAQ5</accession>
<protein>
    <submittedName>
        <fullName evidence="1">Uncharacterized protein</fullName>
    </submittedName>
</protein>
<dbReference type="OrthoDB" id="285605at2"/>
<gene>
    <name evidence="1" type="ORF">RMSM_06613</name>
</gene>
<dbReference type="EMBL" id="ANOG01000956">
    <property type="protein sequence ID" value="EMI16455.1"/>
    <property type="molecule type" value="Genomic_DNA"/>
</dbReference>
<name>M5RAQ5_9BACT</name>
<proteinExistence type="predicted"/>
<dbReference type="PATRIC" id="fig|1265738.3.peg.6601"/>
<reference evidence="1 2" key="1">
    <citation type="journal article" date="2013" name="Mar. Genomics">
        <title>Expression of sulfatases in Rhodopirellula baltica and the diversity of sulfatases in the genus Rhodopirellula.</title>
        <authorList>
            <person name="Wegner C.E."/>
            <person name="Richter-Heitmann T."/>
            <person name="Klindworth A."/>
            <person name="Klockow C."/>
            <person name="Richter M."/>
            <person name="Achstetter T."/>
            <person name="Glockner F.O."/>
            <person name="Harder J."/>
        </authorList>
    </citation>
    <scope>NUCLEOTIDE SEQUENCE [LARGE SCALE GENOMIC DNA]</scope>
    <source>
        <strain evidence="1 2">SM1</strain>
    </source>
</reference>